<comment type="caution">
    <text evidence="3">The sequence shown here is derived from an EMBL/GenBank/DDBJ whole genome shotgun (WGS) entry which is preliminary data.</text>
</comment>
<evidence type="ECO:0000313" key="4">
    <source>
        <dbReference type="Proteomes" id="UP001151582"/>
    </source>
</evidence>
<proteinExistence type="predicted"/>
<evidence type="ECO:0000256" key="2">
    <source>
        <dbReference type="SAM" id="SignalP"/>
    </source>
</evidence>
<feature type="transmembrane region" description="Helical" evidence="1">
    <location>
        <begin position="441"/>
        <end position="464"/>
    </location>
</feature>
<dbReference type="OrthoDB" id="10289322at2759"/>
<feature type="transmembrane region" description="Helical" evidence="1">
    <location>
        <begin position="228"/>
        <end position="249"/>
    </location>
</feature>
<keyword evidence="1" id="KW-1133">Transmembrane helix</keyword>
<evidence type="ECO:0000256" key="1">
    <source>
        <dbReference type="SAM" id="Phobius"/>
    </source>
</evidence>
<dbReference type="Proteomes" id="UP001151582">
    <property type="component" value="Unassembled WGS sequence"/>
</dbReference>
<keyword evidence="1" id="KW-0812">Transmembrane</keyword>
<feature type="transmembrane region" description="Helical" evidence="1">
    <location>
        <begin position="410"/>
        <end position="429"/>
    </location>
</feature>
<gene>
    <name evidence="3" type="ORF">H4R34_001079</name>
</gene>
<dbReference type="EMBL" id="JANBQB010000042">
    <property type="protein sequence ID" value="KAJ1983747.1"/>
    <property type="molecule type" value="Genomic_DNA"/>
</dbReference>
<evidence type="ECO:0000313" key="3">
    <source>
        <dbReference type="EMBL" id="KAJ1983747.1"/>
    </source>
</evidence>
<keyword evidence="4" id="KW-1185">Reference proteome</keyword>
<feature type="transmembrane region" description="Helical" evidence="1">
    <location>
        <begin position="327"/>
        <end position="348"/>
    </location>
</feature>
<reference evidence="3" key="1">
    <citation type="submission" date="2022-07" db="EMBL/GenBank/DDBJ databases">
        <title>Phylogenomic reconstructions and comparative analyses of Kickxellomycotina fungi.</title>
        <authorList>
            <person name="Reynolds N.K."/>
            <person name="Stajich J.E."/>
            <person name="Barry K."/>
            <person name="Grigoriev I.V."/>
            <person name="Crous P."/>
            <person name="Smith M.E."/>
        </authorList>
    </citation>
    <scope>NUCLEOTIDE SEQUENCE</scope>
    <source>
        <strain evidence="3">RSA 567</strain>
    </source>
</reference>
<feature type="transmembrane region" description="Helical" evidence="1">
    <location>
        <begin position="261"/>
        <end position="281"/>
    </location>
</feature>
<sequence length="569" mass="64519">MGQIGRGVIPLALLLLLTLFSTSSWAWMVVNDYNLTLISYNFPDFPNEDLKFDFAGYLLQVNITNDCHINVDKDRYRKLFEPDFDELKAQDDAFKKGDAKNLVAYVNWRDARTQNCRNALDVLVGRVEDGNNIGFANKSLPAFKAIIFSATSDLDTHFGAPYLREYQFYTEALPMAPYLILVARDDGDTLTASLETKYHEDPEMGLRIYAKKKSGVWNKLRSKTYFMFIHWFFFCLRVFNVLYVVYHLIRVALAKRIRDPFKPATHALMLVHLILLMVAPFEDTSTRGMVIVNILAWPFLSMAVYLVQIYWAHMMEPLHSWKWFRGYYWLSMVGQVLIGLAVLFSILSYIRMAAMPTMMDIATVFTTYLAPICLTIQSGITVAVGVWVIRNQWSLYNHEPSARTNVRLSIAVLCTTVGWLALGWTMATYSTVWNPVYRESYVAVIVAFNAGDIILTYFVLWSMAGVANTRRRALTSTHTQSTSQGNSVYQLGQSQPTFNQFESTLRSERASYDAGAIGKEKCFSIRDPSSSTKRGSMDDPAVLAPAGRQLLPSWIPLRVAKPKGAAGKS</sequence>
<accession>A0A9W8EB93</accession>
<keyword evidence="1" id="KW-0472">Membrane</keyword>
<protein>
    <submittedName>
        <fullName evidence="3">Uncharacterized protein</fullName>
    </submittedName>
</protein>
<keyword evidence="2" id="KW-0732">Signal</keyword>
<name>A0A9W8EB93_9FUNG</name>
<dbReference type="AlphaFoldDB" id="A0A9W8EB93"/>
<feature type="transmembrane region" description="Helical" evidence="1">
    <location>
        <begin position="287"/>
        <end position="307"/>
    </location>
</feature>
<organism evidence="3 4">
    <name type="scientific">Dimargaris verticillata</name>
    <dbReference type="NCBI Taxonomy" id="2761393"/>
    <lineage>
        <taxon>Eukaryota</taxon>
        <taxon>Fungi</taxon>
        <taxon>Fungi incertae sedis</taxon>
        <taxon>Zoopagomycota</taxon>
        <taxon>Kickxellomycotina</taxon>
        <taxon>Dimargaritomycetes</taxon>
        <taxon>Dimargaritales</taxon>
        <taxon>Dimargaritaceae</taxon>
        <taxon>Dimargaris</taxon>
    </lineage>
</organism>
<feature type="chain" id="PRO_5040785162" evidence="2">
    <location>
        <begin position="27"/>
        <end position="569"/>
    </location>
</feature>
<feature type="signal peptide" evidence="2">
    <location>
        <begin position="1"/>
        <end position="26"/>
    </location>
</feature>
<feature type="transmembrane region" description="Helical" evidence="1">
    <location>
        <begin position="368"/>
        <end position="389"/>
    </location>
</feature>